<proteinExistence type="predicted"/>
<dbReference type="EMBL" id="JACSEA010000009">
    <property type="protein sequence ID" value="KAF7393263.1"/>
    <property type="molecule type" value="Genomic_DNA"/>
</dbReference>
<gene>
    <name evidence="2" type="ORF">HZH66_009096</name>
</gene>
<reference evidence="2" key="1">
    <citation type="journal article" date="2020" name="G3 (Bethesda)">
        <title>High-Quality Assemblies for Three Invasive Social Wasps from the &lt;i&gt;Vespula&lt;/i&gt; Genus.</title>
        <authorList>
            <person name="Harrop T.W.R."/>
            <person name="Guhlin J."/>
            <person name="McLaughlin G.M."/>
            <person name="Permina E."/>
            <person name="Stockwell P."/>
            <person name="Gilligan J."/>
            <person name="Le Lec M.F."/>
            <person name="Gruber M.A.M."/>
            <person name="Quinn O."/>
            <person name="Lovegrove M."/>
            <person name="Duncan E.J."/>
            <person name="Remnant E.J."/>
            <person name="Van Eeckhoven J."/>
            <person name="Graham B."/>
            <person name="Knapp R.A."/>
            <person name="Langford K.W."/>
            <person name="Kronenberg Z."/>
            <person name="Press M.O."/>
            <person name="Eacker S.M."/>
            <person name="Wilson-Rankin E.E."/>
            <person name="Purcell J."/>
            <person name="Lester P.J."/>
            <person name="Dearden P.K."/>
        </authorList>
    </citation>
    <scope>NUCLEOTIDE SEQUENCE</scope>
    <source>
        <strain evidence="2">Marl-1</strain>
    </source>
</reference>
<protein>
    <submittedName>
        <fullName evidence="2">Uncharacterized protein</fullName>
    </submittedName>
</protein>
<keyword evidence="3" id="KW-1185">Reference proteome</keyword>
<accession>A0A834JR50</accession>
<dbReference type="AlphaFoldDB" id="A0A834JR50"/>
<dbReference type="Proteomes" id="UP000614350">
    <property type="component" value="Unassembled WGS sequence"/>
</dbReference>
<evidence type="ECO:0000313" key="2">
    <source>
        <dbReference type="EMBL" id="KAF7393263.1"/>
    </source>
</evidence>
<evidence type="ECO:0000313" key="3">
    <source>
        <dbReference type="Proteomes" id="UP000614350"/>
    </source>
</evidence>
<evidence type="ECO:0000256" key="1">
    <source>
        <dbReference type="SAM" id="MobiDB-lite"/>
    </source>
</evidence>
<comment type="caution">
    <text evidence="2">The sequence shown here is derived from an EMBL/GenBank/DDBJ whole genome shotgun (WGS) entry which is preliminary data.</text>
</comment>
<name>A0A834JR50_VESVU</name>
<sequence>MECFINNENKRRKKGDERIDESRKRRVEGRVILFMGILGRWYGRAMHRQWLVEPNRRMAHFPTANVRKCLSESYFLIFADIERSLFRRAFLALP</sequence>
<feature type="region of interest" description="Disordered" evidence="1">
    <location>
        <begin position="1"/>
        <end position="22"/>
    </location>
</feature>
<organism evidence="2 3">
    <name type="scientific">Vespula vulgaris</name>
    <name type="common">Yellow jacket</name>
    <name type="synonym">Wasp</name>
    <dbReference type="NCBI Taxonomy" id="7454"/>
    <lineage>
        <taxon>Eukaryota</taxon>
        <taxon>Metazoa</taxon>
        <taxon>Ecdysozoa</taxon>
        <taxon>Arthropoda</taxon>
        <taxon>Hexapoda</taxon>
        <taxon>Insecta</taxon>
        <taxon>Pterygota</taxon>
        <taxon>Neoptera</taxon>
        <taxon>Endopterygota</taxon>
        <taxon>Hymenoptera</taxon>
        <taxon>Apocrita</taxon>
        <taxon>Aculeata</taxon>
        <taxon>Vespoidea</taxon>
        <taxon>Vespidae</taxon>
        <taxon>Vespinae</taxon>
        <taxon>Vespula</taxon>
    </lineage>
</organism>